<feature type="signal peptide" evidence="1">
    <location>
        <begin position="1"/>
        <end position="21"/>
    </location>
</feature>
<evidence type="ECO:0000313" key="3">
    <source>
        <dbReference type="Proteomes" id="UP001334084"/>
    </source>
</evidence>
<dbReference type="Proteomes" id="UP001334084">
    <property type="component" value="Chromosome 9"/>
</dbReference>
<dbReference type="RefSeq" id="XP_065330687.1">
    <property type="nucleotide sequence ID" value="XM_065474615.1"/>
</dbReference>
<dbReference type="EMBL" id="CP142734">
    <property type="protein sequence ID" value="WUR04542.1"/>
    <property type="molecule type" value="Genomic_DNA"/>
</dbReference>
<accession>A0AAX4JEY3</accession>
<organism evidence="2 3">
    <name type="scientific">Vairimorpha necatrix</name>
    <dbReference type="NCBI Taxonomy" id="6039"/>
    <lineage>
        <taxon>Eukaryota</taxon>
        <taxon>Fungi</taxon>
        <taxon>Fungi incertae sedis</taxon>
        <taxon>Microsporidia</taxon>
        <taxon>Nosematidae</taxon>
        <taxon>Vairimorpha</taxon>
    </lineage>
</organism>
<dbReference type="GeneID" id="90542376"/>
<dbReference type="KEGG" id="vnx:VNE69_09097"/>
<reference evidence="2" key="1">
    <citation type="journal article" date="2024" name="BMC Genomics">
        <title>Functional annotation of a divergent genome using sequence and structure-based similarity.</title>
        <authorList>
            <person name="Svedberg D."/>
            <person name="Winiger R.R."/>
            <person name="Berg A."/>
            <person name="Sharma H."/>
            <person name="Tellgren-Roth C."/>
            <person name="Debrunner-Vossbrinck B.A."/>
            <person name="Vossbrinck C.R."/>
            <person name="Barandun J."/>
        </authorList>
    </citation>
    <scope>NUCLEOTIDE SEQUENCE</scope>
    <source>
        <strain evidence="2">Illinois isolate</strain>
    </source>
</reference>
<gene>
    <name evidence="2" type="ORF">VNE69_09097</name>
</gene>
<keyword evidence="3" id="KW-1185">Reference proteome</keyword>
<name>A0AAX4JEY3_9MICR</name>
<protein>
    <submittedName>
        <fullName evidence="2">Uncharacterized protein</fullName>
    </submittedName>
</protein>
<sequence>MKNLNMIGILINLINTTYVYQYDVDTLCYENICKEYYKLKIQDEIEKELETYNIFKKWGIRGKFLKHEDEMFDFKEKIKLVLLACDNLCFEVNNFYKNPFNLQKKDMFIVKCIKIIQSAFIFPMISSKGVNKIIYSMINTGVFKCYVMIDDYSKENRERLTKICSDGQNDFHVVQEKYIV</sequence>
<dbReference type="AlphaFoldDB" id="A0AAX4JEY3"/>
<proteinExistence type="predicted"/>
<keyword evidence="1" id="KW-0732">Signal</keyword>
<evidence type="ECO:0000313" key="2">
    <source>
        <dbReference type="EMBL" id="WUR04542.1"/>
    </source>
</evidence>
<feature type="chain" id="PRO_5043500665" evidence="1">
    <location>
        <begin position="22"/>
        <end position="180"/>
    </location>
</feature>
<evidence type="ECO:0000256" key="1">
    <source>
        <dbReference type="SAM" id="SignalP"/>
    </source>
</evidence>